<keyword evidence="1" id="KW-0614">Plasmid</keyword>
<dbReference type="EMBL" id="AP026074">
    <property type="protein sequence ID" value="BDM74463.1"/>
    <property type="molecule type" value="Genomic_DNA"/>
</dbReference>
<gene>
    <name evidence="1" type="ORF">HEK616_79500</name>
</gene>
<evidence type="ECO:0000313" key="2">
    <source>
        <dbReference type="Proteomes" id="UP001059597"/>
    </source>
</evidence>
<protein>
    <submittedName>
        <fullName evidence="1">Uncharacterized protein</fullName>
    </submittedName>
</protein>
<sequence length="54" mass="5652">MGQPIPGARQAPEHIAVVGDAARVTANAGVICWMTGTRIPKADILPPVYLSDPQ</sequence>
<proteinExistence type="predicted"/>
<reference evidence="1" key="1">
    <citation type="submission" date="2022-06" db="EMBL/GenBank/DDBJ databases">
        <title>Complete genome sequence of Streptomyces nigrescens HEK616.</title>
        <authorList>
            <person name="Asamizu S."/>
            <person name="Onaka H."/>
        </authorList>
    </citation>
    <scope>NUCLEOTIDE SEQUENCE</scope>
    <source>
        <strain evidence="1">HEK616</strain>
        <plasmid evidence="1">SNP1</plasmid>
    </source>
</reference>
<evidence type="ECO:0000313" key="1">
    <source>
        <dbReference type="EMBL" id="BDM74463.1"/>
    </source>
</evidence>
<name>A0ABN6RB97_STRNI</name>
<organism evidence="1 2">
    <name type="scientific">Streptomyces nigrescens</name>
    <dbReference type="NCBI Taxonomy" id="1920"/>
    <lineage>
        <taxon>Bacteria</taxon>
        <taxon>Bacillati</taxon>
        <taxon>Actinomycetota</taxon>
        <taxon>Actinomycetes</taxon>
        <taxon>Kitasatosporales</taxon>
        <taxon>Streptomycetaceae</taxon>
        <taxon>Streptomyces</taxon>
    </lineage>
</organism>
<geneLocation type="plasmid" evidence="1 2">
    <name>SNP1</name>
</geneLocation>
<keyword evidence="2" id="KW-1185">Reference proteome</keyword>
<dbReference type="Proteomes" id="UP001059597">
    <property type="component" value="Plasmid SNP1"/>
</dbReference>
<accession>A0ABN6RB97</accession>